<dbReference type="OrthoDB" id="9917459at2"/>
<geneLocation type="plasmid" evidence="1 2">
    <name>unnamed</name>
</geneLocation>
<reference evidence="1 2" key="1">
    <citation type="submission" date="2018-07" db="EMBL/GenBank/DDBJ databases">
        <title>Genome sequence of Erythrobacter strain YH-07, an antagonistic bacterium isolated from Yellow Sea.</title>
        <authorList>
            <person name="Tang T."/>
            <person name="Liu Q."/>
            <person name="Sun X."/>
        </authorList>
    </citation>
    <scope>NUCLEOTIDE SEQUENCE [LARGE SCALE GENOMIC DNA]</scope>
    <source>
        <strain evidence="1 2">YH-07</strain>
        <plasmid evidence="1 2">unnamed</plasmid>
    </source>
</reference>
<sequence>MTDALPQATEPAEAPKLLTWIFEGVYTESDEAGTYCAIVQAYTREQAIDLAGIQVMHDNDWEADRIGEHKTFGSFFEEEINVIREFTDTGGTICPNCSSDGGYHIQIGDNDAKKCGTCHFMWIPVGKDAVPRPSSESIDKDIANAWAEYFPPEEEEEDSAPIASEDERAGEYLIRYGADNDMMTFLATGYEDAIKMFLDLEVVSPDEQVNRDAINDVCLLLPMTSVDNAVLVQTDGTPDLEWKSRPQDNLWIGVKGVSIKIKHDEEGIVVDLYEQEEGGDLGEATGSTYAFFPAGSDED</sequence>
<accession>A0A345YIY4</accession>
<keyword evidence="2" id="KW-1185">Reference proteome</keyword>
<organism evidence="1 2">
    <name type="scientific">Erythrobacter aureus</name>
    <dbReference type="NCBI Taxonomy" id="2182384"/>
    <lineage>
        <taxon>Bacteria</taxon>
        <taxon>Pseudomonadati</taxon>
        <taxon>Pseudomonadota</taxon>
        <taxon>Alphaproteobacteria</taxon>
        <taxon>Sphingomonadales</taxon>
        <taxon>Erythrobacteraceae</taxon>
        <taxon>Erythrobacter/Porphyrobacter group</taxon>
        <taxon>Erythrobacter</taxon>
    </lineage>
</organism>
<evidence type="ECO:0000313" key="1">
    <source>
        <dbReference type="EMBL" id="AXK43886.1"/>
    </source>
</evidence>
<gene>
    <name evidence="1" type="ORF">DVR09_15645</name>
</gene>
<dbReference type="Proteomes" id="UP000254508">
    <property type="component" value="Plasmid unnamed"/>
</dbReference>
<dbReference type="AlphaFoldDB" id="A0A345YIY4"/>
<keyword evidence="1" id="KW-0614">Plasmid</keyword>
<protein>
    <submittedName>
        <fullName evidence="1">Uncharacterized protein</fullName>
    </submittedName>
</protein>
<evidence type="ECO:0000313" key="2">
    <source>
        <dbReference type="Proteomes" id="UP000254508"/>
    </source>
</evidence>
<dbReference type="EMBL" id="CP031358">
    <property type="protein sequence ID" value="AXK43886.1"/>
    <property type="molecule type" value="Genomic_DNA"/>
</dbReference>
<dbReference type="RefSeq" id="WP_115418199.1">
    <property type="nucleotide sequence ID" value="NZ_CP031358.1"/>
</dbReference>
<dbReference type="KEGG" id="err:DVR09_15645"/>
<proteinExistence type="predicted"/>
<name>A0A345YIY4_9SPHN</name>